<evidence type="ECO:0000256" key="6">
    <source>
        <dbReference type="ARBA" id="ARBA00023274"/>
    </source>
</evidence>
<dbReference type="InterPro" id="IPR008991">
    <property type="entry name" value="Translation_prot_SH3-like_sf"/>
</dbReference>
<reference evidence="8" key="1">
    <citation type="submission" date="2021-01" db="EMBL/GenBank/DDBJ databases">
        <authorList>
            <person name="Corre E."/>
            <person name="Pelletier E."/>
            <person name="Niang G."/>
            <person name="Scheremetjew M."/>
            <person name="Finn R."/>
            <person name="Kale V."/>
            <person name="Holt S."/>
            <person name="Cochrane G."/>
            <person name="Meng A."/>
            <person name="Brown T."/>
            <person name="Cohen L."/>
        </authorList>
    </citation>
    <scope>NUCLEOTIDE SEQUENCE</scope>
    <source>
        <strain evidence="8">CCMP2078</strain>
    </source>
</reference>
<organism evidence="8">
    <name type="scientific">Pinguiococcus pyrenoidosus</name>
    <dbReference type="NCBI Taxonomy" id="172671"/>
    <lineage>
        <taxon>Eukaryota</taxon>
        <taxon>Sar</taxon>
        <taxon>Stramenopiles</taxon>
        <taxon>Ochrophyta</taxon>
        <taxon>Pinguiophyceae</taxon>
        <taxon>Pinguiochrysidales</taxon>
        <taxon>Pinguiochrysidaceae</taxon>
        <taxon>Pinguiococcus</taxon>
    </lineage>
</organism>
<evidence type="ECO:0000256" key="1">
    <source>
        <dbReference type="ARBA" id="ARBA00004229"/>
    </source>
</evidence>
<keyword evidence="6" id="KW-0687">Ribonucleoprotein</keyword>
<dbReference type="GO" id="GO:0009507">
    <property type="term" value="C:chloroplast"/>
    <property type="evidence" value="ECO:0007669"/>
    <property type="project" value="UniProtKB-SubCell"/>
</dbReference>
<dbReference type="Pfam" id="PF01245">
    <property type="entry name" value="Ribosomal_L19"/>
    <property type="match status" value="1"/>
</dbReference>
<keyword evidence="5" id="KW-0689">Ribosomal protein</keyword>
<sequence>MTTLANEMKKELRQRQGIELPDYRVGDKVRVSFLQAKSEEKPDDYVGVIIANPKKGVDESILVRGVVKGDCFEVRVPLWSPLLKAVEILEPRCIHKGKKAGRRVRRSKLYYLRNREPSTYM</sequence>
<evidence type="ECO:0000313" key="8">
    <source>
        <dbReference type="EMBL" id="CAD8264166.1"/>
    </source>
</evidence>
<dbReference type="GO" id="GO:0006412">
    <property type="term" value="P:translation"/>
    <property type="evidence" value="ECO:0007669"/>
    <property type="project" value="InterPro"/>
</dbReference>
<evidence type="ECO:0000256" key="3">
    <source>
        <dbReference type="ARBA" id="ARBA00022528"/>
    </source>
</evidence>
<name>A0A7R9YF76_9STRA</name>
<keyword evidence="4" id="KW-0934">Plastid</keyword>
<evidence type="ECO:0000256" key="2">
    <source>
        <dbReference type="ARBA" id="ARBA00005781"/>
    </source>
</evidence>
<dbReference type="PANTHER" id="PTHR15680:SF9">
    <property type="entry name" value="LARGE RIBOSOMAL SUBUNIT PROTEIN BL19M"/>
    <property type="match status" value="1"/>
</dbReference>
<comment type="subcellular location">
    <subcellularLocation>
        <location evidence="1">Plastid</location>
        <location evidence="1">Chloroplast</location>
    </subcellularLocation>
</comment>
<gene>
    <name evidence="8" type="ORF">PPYR1160_LOCUS13669</name>
</gene>
<evidence type="ECO:0000256" key="7">
    <source>
        <dbReference type="ARBA" id="ARBA00035376"/>
    </source>
</evidence>
<comment type="similarity">
    <text evidence="2">Belongs to the bacterial ribosomal protein bL19 family.</text>
</comment>
<evidence type="ECO:0000256" key="4">
    <source>
        <dbReference type="ARBA" id="ARBA00022640"/>
    </source>
</evidence>
<dbReference type="InterPro" id="IPR038657">
    <property type="entry name" value="Ribosomal_bL19_sf"/>
</dbReference>
<keyword evidence="3" id="KW-0150">Chloroplast</keyword>
<dbReference type="Gene3D" id="2.30.30.790">
    <property type="match status" value="1"/>
</dbReference>
<dbReference type="PANTHER" id="PTHR15680">
    <property type="entry name" value="RIBOSOMAL PROTEIN L19"/>
    <property type="match status" value="1"/>
</dbReference>
<dbReference type="GO" id="GO:0003735">
    <property type="term" value="F:structural constituent of ribosome"/>
    <property type="evidence" value="ECO:0007669"/>
    <property type="project" value="InterPro"/>
</dbReference>
<dbReference type="PRINTS" id="PR00061">
    <property type="entry name" value="RIBOSOMALL19"/>
</dbReference>
<dbReference type="SUPFAM" id="SSF50104">
    <property type="entry name" value="Translation proteins SH3-like domain"/>
    <property type="match status" value="1"/>
</dbReference>
<dbReference type="EMBL" id="HBEA01017988">
    <property type="protein sequence ID" value="CAD8264166.1"/>
    <property type="molecule type" value="Transcribed_RNA"/>
</dbReference>
<dbReference type="InterPro" id="IPR001857">
    <property type="entry name" value="Ribosomal_bL19"/>
</dbReference>
<dbReference type="GO" id="GO:0005762">
    <property type="term" value="C:mitochondrial large ribosomal subunit"/>
    <property type="evidence" value="ECO:0007669"/>
    <property type="project" value="TreeGrafter"/>
</dbReference>
<protein>
    <recommendedName>
        <fullName evidence="7">50S ribosomal protein L19, chloroplastic</fullName>
    </recommendedName>
</protein>
<dbReference type="AlphaFoldDB" id="A0A7R9YF76"/>
<evidence type="ECO:0000256" key="5">
    <source>
        <dbReference type="ARBA" id="ARBA00022980"/>
    </source>
</evidence>
<accession>A0A7R9YF76</accession>
<proteinExistence type="inferred from homology"/>